<dbReference type="Proteomes" id="UP000245768">
    <property type="component" value="Unassembled WGS sequence"/>
</dbReference>
<evidence type="ECO:0000313" key="2">
    <source>
        <dbReference type="Proteomes" id="UP000245768"/>
    </source>
</evidence>
<organism evidence="1 2">
    <name type="scientific">Acaromyces ingoldii</name>
    <dbReference type="NCBI Taxonomy" id="215250"/>
    <lineage>
        <taxon>Eukaryota</taxon>
        <taxon>Fungi</taxon>
        <taxon>Dikarya</taxon>
        <taxon>Basidiomycota</taxon>
        <taxon>Ustilaginomycotina</taxon>
        <taxon>Exobasidiomycetes</taxon>
        <taxon>Exobasidiales</taxon>
        <taxon>Cryptobasidiaceae</taxon>
        <taxon>Acaromyces</taxon>
    </lineage>
</organism>
<dbReference type="AlphaFoldDB" id="A0A316YHR6"/>
<gene>
    <name evidence="1" type="ORF">FA10DRAFT_304641</name>
</gene>
<dbReference type="GeneID" id="37047291"/>
<evidence type="ECO:0000313" key="1">
    <source>
        <dbReference type="EMBL" id="PWN87255.1"/>
    </source>
</evidence>
<reference evidence="1 2" key="1">
    <citation type="journal article" date="2018" name="Mol. Biol. Evol.">
        <title>Broad Genomic Sampling Reveals a Smut Pathogenic Ancestry of the Fungal Clade Ustilaginomycotina.</title>
        <authorList>
            <person name="Kijpornyongpan T."/>
            <person name="Mondo S.J."/>
            <person name="Barry K."/>
            <person name="Sandor L."/>
            <person name="Lee J."/>
            <person name="Lipzen A."/>
            <person name="Pangilinan J."/>
            <person name="LaButti K."/>
            <person name="Hainaut M."/>
            <person name="Henrissat B."/>
            <person name="Grigoriev I.V."/>
            <person name="Spatafora J.W."/>
            <person name="Aime M.C."/>
        </authorList>
    </citation>
    <scope>NUCLEOTIDE SEQUENCE [LARGE SCALE GENOMIC DNA]</scope>
    <source>
        <strain evidence="1 2">MCA 4198</strain>
    </source>
</reference>
<accession>A0A316YHR6</accession>
<proteinExistence type="predicted"/>
<keyword evidence="2" id="KW-1185">Reference proteome</keyword>
<dbReference type="RefSeq" id="XP_025374453.1">
    <property type="nucleotide sequence ID" value="XM_025525375.1"/>
</dbReference>
<protein>
    <submittedName>
        <fullName evidence="1">Uncharacterized protein</fullName>
    </submittedName>
</protein>
<sequence>MVNFAELPSELLDLIVYGELGEYLEIHTLTRVPPIHYARKLDDELRWVANLTQVNRRLRRHFMPRLWAKIDLCHVKDIYLVDKFLATHDDVYGPLIEHIFFSWMDSCREDDLGGEEYLRQHNEAHGKFGRMQDWLFQDRWELIKRVELPEYRQDYPDRTDEDLLEMMYPSWDGLSRITEGPDGWGDVPGFSSPNDVADALVRLSSRASNVKILDYNEMFIPVPPLLLSNLSKVERVTLYSDDDHQDARDSALHELPDSVRHLNIFYVFDAKTSIFESKKRPNKRRQPVPFLSLRRNGLGVTYIGTDEKANESERRLRLTCLAIIKGLTEGSLRSVTVLDAELLRVAEMLPCWIALDLPSENKDVDVSHWHWSREVRSILAHCASYDKEKPHAVFNTDAVADLKSILQGCCSGNEVHERSQELRKAADDEAASGEIFTAEILASWLADDEDLCHAVFQGLRWTRS</sequence>
<dbReference type="EMBL" id="KZ819641">
    <property type="protein sequence ID" value="PWN87255.1"/>
    <property type="molecule type" value="Genomic_DNA"/>
</dbReference>
<name>A0A316YHR6_9BASI</name>
<dbReference type="InParanoid" id="A0A316YHR6"/>